<evidence type="ECO:0000256" key="4">
    <source>
        <dbReference type="ARBA" id="ARBA00023136"/>
    </source>
</evidence>
<keyword evidence="3 6" id="KW-1133">Transmembrane helix</keyword>
<keyword evidence="7" id="KW-0732">Signal</keyword>
<evidence type="ECO:0000256" key="7">
    <source>
        <dbReference type="SAM" id="SignalP"/>
    </source>
</evidence>
<dbReference type="GO" id="GO:0016020">
    <property type="term" value="C:membrane"/>
    <property type="evidence" value="ECO:0007669"/>
    <property type="project" value="UniProtKB-SubCell"/>
</dbReference>
<feature type="compositionally biased region" description="Low complexity" evidence="5">
    <location>
        <begin position="193"/>
        <end position="207"/>
    </location>
</feature>
<protein>
    <submittedName>
        <fullName evidence="8">Uncharacterized protein</fullName>
    </submittedName>
</protein>
<evidence type="ECO:0000256" key="6">
    <source>
        <dbReference type="SAM" id="Phobius"/>
    </source>
</evidence>
<sequence length="318" mass="33677">MASMGPASLRLLFAAATALPCLLLFPSAASAQGQDEDLLIDCFRFDGAVSPNNTKCPNSNTCCGPTATCLSNRLCHNVNDPPDTYVRGPCAVRGWDDSCPQICTYNETGIFPRVVVCGDGSLCCDNYRQCCQDGRGIFLDESGMRVSARVTAATTSYPPVSNGLERFTQTPSTSTTSTSTSISTSALQFSETATSSPSNAPATASNSDDSIGLKVGLGLGIPLAILITACVVYFILRRRKHPHPYDATSGPFQLGPDDGHHVYAAESHAPTKYSQAMVQAGAPHPPPLYSAPYPVEIGGQTANELDAPPTQRQRYELS</sequence>
<feature type="region of interest" description="Disordered" evidence="5">
    <location>
        <begin position="160"/>
        <end position="207"/>
    </location>
</feature>
<evidence type="ECO:0000313" key="8">
    <source>
        <dbReference type="EMBL" id="KXX77955.1"/>
    </source>
</evidence>
<gene>
    <name evidence="8" type="ORF">MMYC01_206787</name>
</gene>
<dbReference type="VEuPathDB" id="FungiDB:MMYC01_206787"/>
<feature type="chain" id="PRO_5008043607" evidence="7">
    <location>
        <begin position="32"/>
        <end position="318"/>
    </location>
</feature>
<feature type="compositionally biased region" description="Low complexity" evidence="5">
    <location>
        <begin position="170"/>
        <end position="185"/>
    </location>
</feature>
<organism evidence="8 9">
    <name type="scientific">Madurella mycetomatis</name>
    <dbReference type="NCBI Taxonomy" id="100816"/>
    <lineage>
        <taxon>Eukaryota</taxon>
        <taxon>Fungi</taxon>
        <taxon>Dikarya</taxon>
        <taxon>Ascomycota</taxon>
        <taxon>Pezizomycotina</taxon>
        <taxon>Sordariomycetes</taxon>
        <taxon>Sordariomycetidae</taxon>
        <taxon>Sordariales</taxon>
        <taxon>Sordariales incertae sedis</taxon>
        <taxon>Madurella</taxon>
    </lineage>
</organism>
<comment type="caution">
    <text evidence="8">The sequence shown here is derived from an EMBL/GenBank/DDBJ whole genome shotgun (WGS) entry which is preliminary data.</text>
</comment>
<dbReference type="PANTHER" id="PTHR15549:SF30">
    <property type="entry name" value="MID2 DOMAIN-CONTAINING PROTEIN"/>
    <property type="match status" value="1"/>
</dbReference>
<evidence type="ECO:0000256" key="5">
    <source>
        <dbReference type="SAM" id="MobiDB-lite"/>
    </source>
</evidence>
<reference evidence="8 9" key="1">
    <citation type="journal article" date="2016" name="Genome Announc.">
        <title>Genome Sequence of Madurella mycetomatis mm55, Isolated from a Human Mycetoma Case in Sudan.</title>
        <authorList>
            <person name="Smit S."/>
            <person name="Derks M.F."/>
            <person name="Bervoets S."/>
            <person name="Fahal A."/>
            <person name="van Leeuwen W."/>
            <person name="van Belkum A."/>
            <person name="van de Sande W.W."/>
        </authorList>
    </citation>
    <scope>NUCLEOTIDE SEQUENCE [LARGE SCALE GENOMIC DNA]</scope>
    <source>
        <strain evidence="9">mm55</strain>
    </source>
</reference>
<evidence type="ECO:0000313" key="9">
    <source>
        <dbReference type="Proteomes" id="UP000078237"/>
    </source>
</evidence>
<name>A0A175W323_9PEZI</name>
<keyword evidence="2 6" id="KW-0812">Transmembrane</keyword>
<dbReference type="OrthoDB" id="5215637at2759"/>
<keyword evidence="4 6" id="KW-0472">Membrane</keyword>
<keyword evidence="9" id="KW-1185">Reference proteome</keyword>
<evidence type="ECO:0000256" key="3">
    <source>
        <dbReference type="ARBA" id="ARBA00022989"/>
    </source>
</evidence>
<dbReference type="EMBL" id="LCTW02000139">
    <property type="protein sequence ID" value="KXX77955.1"/>
    <property type="molecule type" value="Genomic_DNA"/>
</dbReference>
<evidence type="ECO:0000256" key="2">
    <source>
        <dbReference type="ARBA" id="ARBA00022692"/>
    </source>
</evidence>
<dbReference type="AlphaFoldDB" id="A0A175W323"/>
<dbReference type="InterPro" id="IPR051694">
    <property type="entry name" value="Immunoregulatory_rcpt-like"/>
</dbReference>
<comment type="subcellular location">
    <subcellularLocation>
        <location evidence="1">Membrane</location>
        <topology evidence="1">Single-pass membrane protein</topology>
    </subcellularLocation>
</comment>
<dbReference type="PANTHER" id="PTHR15549">
    <property type="entry name" value="PAIRED IMMUNOGLOBULIN-LIKE TYPE 2 RECEPTOR"/>
    <property type="match status" value="1"/>
</dbReference>
<feature type="signal peptide" evidence="7">
    <location>
        <begin position="1"/>
        <end position="31"/>
    </location>
</feature>
<proteinExistence type="predicted"/>
<feature type="region of interest" description="Disordered" evidence="5">
    <location>
        <begin position="299"/>
        <end position="318"/>
    </location>
</feature>
<dbReference type="Proteomes" id="UP000078237">
    <property type="component" value="Unassembled WGS sequence"/>
</dbReference>
<accession>A0A175W323</accession>
<feature type="transmembrane region" description="Helical" evidence="6">
    <location>
        <begin position="215"/>
        <end position="236"/>
    </location>
</feature>
<dbReference type="STRING" id="100816.A0A175W323"/>
<evidence type="ECO:0000256" key="1">
    <source>
        <dbReference type="ARBA" id="ARBA00004167"/>
    </source>
</evidence>
<dbReference type="GO" id="GO:0071944">
    <property type="term" value="C:cell periphery"/>
    <property type="evidence" value="ECO:0007669"/>
    <property type="project" value="UniProtKB-ARBA"/>
</dbReference>